<proteinExistence type="predicted"/>
<accession>A0A444VSE7</accession>
<dbReference type="RefSeq" id="WP_165352499.1">
    <property type="nucleotide sequence ID" value="NZ_JUIV01000030.1"/>
</dbReference>
<gene>
    <name evidence="1" type="ORF">NU08_4456</name>
</gene>
<evidence type="ECO:0000313" key="2">
    <source>
        <dbReference type="Proteomes" id="UP000290433"/>
    </source>
</evidence>
<reference evidence="1 2" key="1">
    <citation type="submission" date="2014-12" db="EMBL/GenBank/DDBJ databases">
        <title>Genome sequence of Flavobacterium anhuiense RCM74.</title>
        <authorList>
            <person name="Kim J.F."/>
            <person name="Song J.Y."/>
            <person name="Kwak M.-J."/>
            <person name="Lee S.-W."/>
        </authorList>
    </citation>
    <scope>NUCLEOTIDE SEQUENCE [LARGE SCALE GENOMIC DNA]</scope>
    <source>
        <strain evidence="1 2">RCM74</strain>
    </source>
</reference>
<organism evidence="1 2">
    <name type="scientific">Flavobacterium anhuiense</name>
    <dbReference type="NCBI Taxonomy" id="459526"/>
    <lineage>
        <taxon>Bacteria</taxon>
        <taxon>Pseudomonadati</taxon>
        <taxon>Bacteroidota</taxon>
        <taxon>Flavobacteriia</taxon>
        <taxon>Flavobacteriales</taxon>
        <taxon>Flavobacteriaceae</taxon>
        <taxon>Flavobacterium</taxon>
    </lineage>
</organism>
<dbReference type="EMBL" id="JUIV01000030">
    <property type="protein sequence ID" value="RYJ36525.1"/>
    <property type="molecule type" value="Genomic_DNA"/>
</dbReference>
<dbReference type="AlphaFoldDB" id="A0A444VSE7"/>
<sequence>MKHVAKKISAENKNTSLSSKVKLNKKLDALKNIESAKQEEVNKLTFNLNL</sequence>
<dbReference type="Proteomes" id="UP000290433">
    <property type="component" value="Unassembled WGS sequence"/>
</dbReference>
<protein>
    <submittedName>
        <fullName evidence="1">Uncharacterized protein</fullName>
    </submittedName>
</protein>
<comment type="caution">
    <text evidence="1">The sequence shown here is derived from an EMBL/GenBank/DDBJ whole genome shotgun (WGS) entry which is preliminary data.</text>
</comment>
<evidence type="ECO:0000313" key="1">
    <source>
        <dbReference type="EMBL" id="RYJ36525.1"/>
    </source>
</evidence>
<name>A0A444VSE7_9FLAO</name>